<dbReference type="AlphaFoldDB" id="A0A4C2A321"/>
<gene>
    <name evidence="2" type="ORF">EVAR_69310_1</name>
</gene>
<accession>A0A4C2A321</accession>
<protein>
    <submittedName>
        <fullName evidence="2">Uncharacterized protein</fullName>
    </submittedName>
</protein>
<evidence type="ECO:0000313" key="3">
    <source>
        <dbReference type="Proteomes" id="UP000299102"/>
    </source>
</evidence>
<keyword evidence="3" id="KW-1185">Reference proteome</keyword>
<feature type="region of interest" description="Disordered" evidence="1">
    <location>
        <begin position="62"/>
        <end position="86"/>
    </location>
</feature>
<dbReference type="EMBL" id="BGZK01002361">
    <property type="protein sequence ID" value="GBP93307.1"/>
    <property type="molecule type" value="Genomic_DNA"/>
</dbReference>
<evidence type="ECO:0000313" key="2">
    <source>
        <dbReference type="EMBL" id="GBP93307.1"/>
    </source>
</evidence>
<comment type="caution">
    <text evidence="2">The sequence shown here is derived from an EMBL/GenBank/DDBJ whole genome shotgun (WGS) entry which is preliminary data.</text>
</comment>
<proteinExistence type="predicted"/>
<organism evidence="2 3">
    <name type="scientific">Eumeta variegata</name>
    <name type="common">Bagworm moth</name>
    <name type="synonym">Eumeta japonica</name>
    <dbReference type="NCBI Taxonomy" id="151549"/>
    <lineage>
        <taxon>Eukaryota</taxon>
        <taxon>Metazoa</taxon>
        <taxon>Ecdysozoa</taxon>
        <taxon>Arthropoda</taxon>
        <taxon>Hexapoda</taxon>
        <taxon>Insecta</taxon>
        <taxon>Pterygota</taxon>
        <taxon>Neoptera</taxon>
        <taxon>Endopterygota</taxon>
        <taxon>Lepidoptera</taxon>
        <taxon>Glossata</taxon>
        <taxon>Ditrysia</taxon>
        <taxon>Tineoidea</taxon>
        <taxon>Psychidae</taxon>
        <taxon>Oiketicinae</taxon>
        <taxon>Eumeta</taxon>
    </lineage>
</organism>
<name>A0A4C2A321_EUMVA</name>
<reference evidence="2 3" key="1">
    <citation type="journal article" date="2019" name="Commun. Biol.">
        <title>The bagworm genome reveals a unique fibroin gene that provides high tensile strength.</title>
        <authorList>
            <person name="Kono N."/>
            <person name="Nakamura H."/>
            <person name="Ohtoshi R."/>
            <person name="Tomita M."/>
            <person name="Numata K."/>
            <person name="Arakawa K."/>
        </authorList>
    </citation>
    <scope>NUCLEOTIDE SEQUENCE [LARGE SCALE GENOMIC DNA]</scope>
</reference>
<dbReference type="Proteomes" id="UP000299102">
    <property type="component" value="Unassembled WGS sequence"/>
</dbReference>
<evidence type="ECO:0000256" key="1">
    <source>
        <dbReference type="SAM" id="MobiDB-lite"/>
    </source>
</evidence>
<sequence>MKSGLEPIACPRSKPRTILGPELESYVHTGEAVGGKLIHFRLERALVGAATRVSGVGQERRAAGAGRGVRRDSTAAAVQGGSRDFR</sequence>